<dbReference type="EMBL" id="GG658170">
    <property type="protein sequence ID" value="EEO29687.1"/>
    <property type="molecule type" value="Genomic_DNA"/>
</dbReference>
<evidence type="ECO:0000313" key="2">
    <source>
        <dbReference type="Proteomes" id="UP000005089"/>
    </source>
</evidence>
<reference evidence="1 2" key="1">
    <citation type="submission" date="2009-02" db="EMBL/GenBank/DDBJ databases">
        <title>The Genome Sequence of Oxalobacter formigenes OXCC13.</title>
        <authorList>
            <consortium name="The Broad Institute Genome Sequencing Platform"/>
            <person name="Ward D."/>
            <person name="Young S.K."/>
            <person name="Kodira C.D."/>
            <person name="Zeng Q."/>
            <person name="Koehrsen M."/>
            <person name="Alvarado L."/>
            <person name="Berlin A."/>
            <person name="Borenstein D."/>
            <person name="Chen Z."/>
            <person name="Engels R."/>
            <person name="Freedman E."/>
            <person name="Gellesch M."/>
            <person name="Goldberg J."/>
            <person name="Griggs A."/>
            <person name="Gujja S."/>
            <person name="Heiman D."/>
            <person name="Hepburn T."/>
            <person name="Howarth C."/>
            <person name="Jen D."/>
            <person name="Larson L."/>
            <person name="Lewis B."/>
            <person name="Mehta T."/>
            <person name="Park D."/>
            <person name="Pearson M."/>
            <person name="Roberts A."/>
            <person name="Saif S."/>
            <person name="Shea T."/>
            <person name="Shenoy N."/>
            <person name="Sisk P."/>
            <person name="Stolte C."/>
            <person name="Sykes S."/>
            <person name="Walk T."/>
            <person name="White J."/>
            <person name="Yandava C."/>
            <person name="Allison M.J."/>
            <person name="Lander E."/>
            <person name="Nusbaum C."/>
            <person name="Galagan J."/>
            <person name="Birren B."/>
        </authorList>
    </citation>
    <scope>NUCLEOTIDE SEQUENCE [LARGE SCALE GENOMIC DNA]</scope>
    <source>
        <strain evidence="1 2">OXCC13</strain>
    </source>
</reference>
<accession>C3X911</accession>
<dbReference type="GeneID" id="77135376"/>
<gene>
    <name evidence="1" type="ORF">OFBG_00715</name>
</gene>
<protein>
    <submittedName>
        <fullName evidence="1">Uncharacterized protein</fullName>
    </submittedName>
</protein>
<dbReference type="Proteomes" id="UP000005089">
    <property type="component" value="Unassembled WGS sequence"/>
</dbReference>
<dbReference type="RefSeq" id="WP_005880348.1">
    <property type="nucleotide sequence ID" value="NZ_CP019430.1"/>
</dbReference>
<evidence type="ECO:0000313" key="1">
    <source>
        <dbReference type="EMBL" id="EEO29687.1"/>
    </source>
</evidence>
<proteinExistence type="predicted"/>
<dbReference type="HOGENOM" id="CLU_2539350_0_0_4"/>
<name>C3X911_OXAFO</name>
<organism evidence="1 2">
    <name type="scientific">Oxalobacter formigenes OXCC13</name>
    <dbReference type="NCBI Taxonomy" id="556269"/>
    <lineage>
        <taxon>Bacteria</taxon>
        <taxon>Pseudomonadati</taxon>
        <taxon>Pseudomonadota</taxon>
        <taxon>Betaproteobacteria</taxon>
        <taxon>Burkholderiales</taxon>
        <taxon>Oxalobacteraceae</taxon>
        <taxon>Oxalobacter</taxon>
    </lineage>
</organism>
<sequence length="83" mass="9767">MKTIRFKVDGKDRYFTPASSARRCDESEEVFLKRCVKKVVPKGEEFDILEDALYDGFMQTQQTFQQETGSGWKNRLSRFFLNS</sequence>
<dbReference type="STRING" id="847.BRW83_1514"/>
<keyword evidence="2" id="KW-1185">Reference proteome</keyword>
<dbReference type="AlphaFoldDB" id="C3X911"/>